<dbReference type="GO" id="GO:0016491">
    <property type="term" value="F:oxidoreductase activity"/>
    <property type="evidence" value="ECO:0007669"/>
    <property type="project" value="InterPro"/>
</dbReference>
<evidence type="ECO:0000256" key="5">
    <source>
        <dbReference type="ARBA" id="ARBA00023004"/>
    </source>
</evidence>
<dbReference type="CDD" id="cd01335">
    <property type="entry name" value="Radical_SAM"/>
    <property type="match status" value="1"/>
</dbReference>
<dbReference type="UniPathway" id="UPA00782"/>
<comment type="cofactor">
    <cofactor evidence="1">
        <name>[4Fe-4S] cluster</name>
        <dbReference type="ChEBI" id="CHEBI:49883"/>
    </cofactor>
</comment>
<gene>
    <name evidence="8" type="ORF">BZG01_05330</name>
</gene>
<dbReference type="SFLD" id="SFLDG01067">
    <property type="entry name" value="SPASM/twitch_domain_containing"/>
    <property type="match status" value="1"/>
</dbReference>
<dbReference type="Pfam" id="PF04055">
    <property type="entry name" value="Radical_SAM"/>
    <property type="match status" value="1"/>
</dbReference>
<evidence type="ECO:0000313" key="9">
    <source>
        <dbReference type="Proteomes" id="UP000233618"/>
    </source>
</evidence>
<evidence type="ECO:0000313" key="8">
    <source>
        <dbReference type="EMBL" id="PKQ68169.1"/>
    </source>
</evidence>
<sequence>MNWSKYNFLFKSRQYGYLIYNTLTNSFAEIDESTFNKFEKLKNDTKTINNDFSQEEIEKLQQAKIIVNNDYDEYLKIKLSRHIKRFDKSLMTLTIAPTLHCNFACSYCFEDARPKVYMTDQIENDIISFIKRHTEVKRLSITWFGGEPLLSFDRIESLTKKIKLLEINYYSSIITNGYLLTQKVVDKLHELKIRHVHVTIDGPENIHNKRRPHIKETDSFDVIYTNILRLKPLIKAQKVALTVRVNVDHTNEVHYHEIYKKIRTDFTGLEVSIYAGIVKKSYGSCSSVDDILMDNQEQANFNIEQFSKYGIKNSNFFPIKVSGECMARQLYGYLIDARGDIYKCWTDVGNKKEVVGNISNNNAINPTKLTRYLTGADVFDKPECQECFFLPVCGGGCPHLALKKKFDGNPINLCLVAKNNLKEFLEIYYEIITKKTKAI</sequence>
<dbReference type="Proteomes" id="UP000233618">
    <property type="component" value="Unassembled WGS sequence"/>
</dbReference>
<dbReference type="PANTHER" id="PTHR43787:SF3">
    <property type="entry name" value="ARYLSULFATASE REGULATORY PROTEIN"/>
    <property type="match status" value="1"/>
</dbReference>
<dbReference type="GO" id="GO:0051539">
    <property type="term" value="F:4 iron, 4 sulfur cluster binding"/>
    <property type="evidence" value="ECO:0007669"/>
    <property type="project" value="UniProtKB-KW"/>
</dbReference>
<dbReference type="InterPro" id="IPR058240">
    <property type="entry name" value="rSAM_sf"/>
</dbReference>
<evidence type="ECO:0000256" key="1">
    <source>
        <dbReference type="ARBA" id="ARBA00001966"/>
    </source>
</evidence>
<name>A0A2N3ID01_9BACT</name>
<dbReference type="PANTHER" id="PTHR43787">
    <property type="entry name" value="FEMO COFACTOR BIOSYNTHESIS PROTEIN NIFB-RELATED"/>
    <property type="match status" value="1"/>
</dbReference>
<dbReference type="SFLD" id="SFLDS00029">
    <property type="entry name" value="Radical_SAM"/>
    <property type="match status" value="1"/>
</dbReference>
<keyword evidence="4" id="KW-0479">Metal-binding</keyword>
<evidence type="ECO:0000259" key="7">
    <source>
        <dbReference type="PROSITE" id="PS51918"/>
    </source>
</evidence>
<dbReference type="InterPro" id="IPR007197">
    <property type="entry name" value="rSAM"/>
</dbReference>
<keyword evidence="9" id="KW-1185">Reference proteome</keyword>
<proteinExistence type="predicted"/>
<evidence type="ECO:0000256" key="3">
    <source>
        <dbReference type="ARBA" id="ARBA00022691"/>
    </source>
</evidence>
<accession>A0A2N3ID01</accession>
<dbReference type="InterPro" id="IPR023885">
    <property type="entry name" value="4Fe4S-binding_SPASM_dom"/>
</dbReference>
<reference evidence="8 9" key="1">
    <citation type="journal article" date="2017" name="Front. Microbiol.">
        <title>Labilibaculum manganireducens gen. nov., sp. nov. and Labilibaculum filiforme sp. nov., Novel Bacteroidetes Isolated from Subsurface Sediments of the Baltic Sea.</title>
        <authorList>
            <person name="Vandieken V."/>
            <person name="Marshall I.P."/>
            <person name="Niemann H."/>
            <person name="Engelen B."/>
            <person name="Cypionka H."/>
        </authorList>
    </citation>
    <scope>NUCLEOTIDE SEQUENCE [LARGE SCALE GENOMIC DNA]</scope>
    <source>
        <strain evidence="8 9">59.10-2M</strain>
    </source>
</reference>
<dbReference type="SUPFAM" id="SSF102114">
    <property type="entry name" value="Radical SAM enzymes"/>
    <property type="match status" value="1"/>
</dbReference>
<dbReference type="Gene3D" id="3.20.20.70">
    <property type="entry name" value="Aldolase class I"/>
    <property type="match status" value="1"/>
</dbReference>
<comment type="caution">
    <text evidence="8">The sequence shown here is derived from an EMBL/GenBank/DDBJ whole genome shotgun (WGS) entry which is preliminary data.</text>
</comment>
<keyword evidence="6" id="KW-0411">Iron-sulfur</keyword>
<dbReference type="InterPro" id="IPR013785">
    <property type="entry name" value="Aldolase_TIM"/>
</dbReference>
<evidence type="ECO:0000256" key="4">
    <source>
        <dbReference type="ARBA" id="ARBA00022723"/>
    </source>
</evidence>
<dbReference type="SFLD" id="SFLDG01386">
    <property type="entry name" value="main_SPASM_domain-containing"/>
    <property type="match status" value="1"/>
</dbReference>
<protein>
    <recommendedName>
        <fullName evidence="7">Radical SAM core domain-containing protein</fullName>
    </recommendedName>
</protein>
<evidence type="ECO:0000256" key="6">
    <source>
        <dbReference type="ARBA" id="ARBA00023014"/>
    </source>
</evidence>
<feature type="domain" description="Radical SAM core" evidence="7">
    <location>
        <begin position="85"/>
        <end position="312"/>
    </location>
</feature>
<dbReference type="AlphaFoldDB" id="A0A2N3ID01"/>
<keyword evidence="2" id="KW-0004">4Fe-4S</keyword>
<dbReference type="PROSITE" id="PS51918">
    <property type="entry name" value="RADICAL_SAM"/>
    <property type="match status" value="1"/>
</dbReference>
<dbReference type="SFLD" id="SFLDG01384">
    <property type="entry name" value="thioether_bond_formation_requi"/>
    <property type="match status" value="1"/>
</dbReference>
<keyword evidence="3" id="KW-0949">S-adenosyl-L-methionine</keyword>
<organism evidence="8 9">
    <name type="scientific">Labilibaculum manganireducens</name>
    <dbReference type="NCBI Taxonomy" id="1940525"/>
    <lineage>
        <taxon>Bacteria</taxon>
        <taxon>Pseudomonadati</taxon>
        <taxon>Bacteroidota</taxon>
        <taxon>Bacteroidia</taxon>
        <taxon>Marinilabiliales</taxon>
        <taxon>Marinifilaceae</taxon>
        <taxon>Labilibaculum</taxon>
    </lineage>
</organism>
<dbReference type="EMBL" id="MVDE01000005">
    <property type="protein sequence ID" value="PKQ68169.1"/>
    <property type="molecule type" value="Genomic_DNA"/>
</dbReference>
<dbReference type="NCBIfam" id="TIGR04085">
    <property type="entry name" value="rSAM_more_4Fe4S"/>
    <property type="match status" value="1"/>
</dbReference>
<evidence type="ECO:0000256" key="2">
    <source>
        <dbReference type="ARBA" id="ARBA00022485"/>
    </source>
</evidence>
<dbReference type="InterPro" id="IPR023867">
    <property type="entry name" value="Sulphatase_maturase_rSAM"/>
</dbReference>
<dbReference type="RefSeq" id="WP_101308804.1">
    <property type="nucleotide sequence ID" value="NZ_CAXXEE010000003.1"/>
</dbReference>
<dbReference type="GO" id="GO:0046872">
    <property type="term" value="F:metal ion binding"/>
    <property type="evidence" value="ECO:0007669"/>
    <property type="project" value="UniProtKB-KW"/>
</dbReference>
<keyword evidence="5" id="KW-0408">Iron</keyword>